<gene>
    <name evidence="2" type="ORF">METZ01_LOCUS214568</name>
</gene>
<dbReference type="PROSITE" id="PS50005">
    <property type="entry name" value="TPR"/>
    <property type="match status" value="1"/>
</dbReference>
<dbReference type="SMART" id="SM00028">
    <property type="entry name" value="TPR"/>
    <property type="match status" value="2"/>
</dbReference>
<accession>A0A382FH98</accession>
<sequence length="450" mass="50189">MVISFNDISFAATRVAYTRPGLMMKIPFSTVGRSPYLFRTGFGTELHNFSPFNSTAGIYFDMEVGRNFSLGFSSVQTADTTNLANLDVSTYAPPVEFGFHLQQRVFTYNDVSVSVGLQDIVFQNSESESGLSLSPEQLSFFVVVSSAKKLGSYNLQTFLGFGTGGFGAQDSLLVTDPSLDTLESGAPAGVFAGFYLNTPFFNKWGGLDFVGEFDGIGINVGLRIPLTSDYRLNIGFTHIDKLPSWKIRYWPGHPALTVGFDMAVPRRAKRVIGDMTGPSPLMSGELPVFDDQFSDQFDSTLAMASFMVSSLRDSVEMANNEMRNLMVRLSAMQQKSNFLEDSLKSFKLTSNVDDKNMNEAMRHLSRSLRYFYGGDYRASLQEVESALDLNPNLALAYARRGSIYYKLGDVQRATINWNLALRMDPEYDDVRNILKALHENRLKTTSFVRE</sequence>
<dbReference type="Gene3D" id="1.25.40.10">
    <property type="entry name" value="Tetratricopeptide repeat domain"/>
    <property type="match status" value="1"/>
</dbReference>
<dbReference type="AlphaFoldDB" id="A0A382FH98"/>
<name>A0A382FH98_9ZZZZ</name>
<proteinExistence type="predicted"/>
<organism evidence="2">
    <name type="scientific">marine metagenome</name>
    <dbReference type="NCBI Taxonomy" id="408172"/>
    <lineage>
        <taxon>unclassified sequences</taxon>
        <taxon>metagenomes</taxon>
        <taxon>ecological metagenomes</taxon>
    </lineage>
</organism>
<dbReference type="InterPro" id="IPR011990">
    <property type="entry name" value="TPR-like_helical_dom_sf"/>
</dbReference>
<evidence type="ECO:0000256" key="1">
    <source>
        <dbReference type="SAM" id="Coils"/>
    </source>
</evidence>
<dbReference type="EMBL" id="UINC01049664">
    <property type="protein sequence ID" value="SVB61714.1"/>
    <property type="molecule type" value="Genomic_DNA"/>
</dbReference>
<feature type="coiled-coil region" evidence="1">
    <location>
        <begin position="308"/>
        <end position="335"/>
    </location>
</feature>
<dbReference type="InterPro" id="IPR019734">
    <property type="entry name" value="TPR_rpt"/>
</dbReference>
<dbReference type="SUPFAM" id="SSF48452">
    <property type="entry name" value="TPR-like"/>
    <property type="match status" value="1"/>
</dbReference>
<protein>
    <submittedName>
        <fullName evidence="2">Uncharacterized protein</fullName>
    </submittedName>
</protein>
<reference evidence="2" key="1">
    <citation type="submission" date="2018-05" db="EMBL/GenBank/DDBJ databases">
        <authorList>
            <person name="Lanie J.A."/>
            <person name="Ng W.-L."/>
            <person name="Kazmierczak K.M."/>
            <person name="Andrzejewski T.M."/>
            <person name="Davidsen T.M."/>
            <person name="Wayne K.J."/>
            <person name="Tettelin H."/>
            <person name="Glass J.I."/>
            <person name="Rusch D."/>
            <person name="Podicherti R."/>
            <person name="Tsui H.-C.T."/>
            <person name="Winkler M.E."/>
        </authorList>
    </citation>
    <scope>NUCLEOTIDE SEQUENCE</scope>
</reference>
<keyword evidence="1" id="KW-0175">Coiled coil</keyword>
<evidence type="ECO:0000313" key="2">
    <source>
        <dbReference type="EMBL" id="SVB61714.1"/>
    </source>
</evidence>